<dbReference type="Pfam" id="PF13188">
    <property type="entry name" value="PAS_8"/>
    <property type="match status" value="1"/>
</dbReference>
<dbReference type="SUPFAM" id="SSF141868">
    <property type="entry name" value="EAL domain-like"/>
    <property type="match status" value="1"/>
</dbReference>
<dbReference type="InterPro" id="IPR000160">
    <property type="entry name" value="GGDEF_dom"/>
</dbReference>
<dbReference type="Pfam" id="PF08448">
    <property type="entry name" value="PAS_4"/>
    <property type="match status" value="1"/>
</dbReference>
<dbReference type="InterPro" id="IPR052155">
    <property type="entry name" value="Biofilm_reg_signaling"/>
</dbReference>
<dbReference type="SMART" id="SM00052">
    <property type="entry name" value="EAL"/>
    <property type="match status" value="1"/>
</dbReference>
<name>A0A1G7QDI1_9ACTN</name>
<dbReference type="InterPro" id="IPR035965">
    <property type="entry name" value="PAS-like_dom_sf"/>
</dbReference>
<feature type="domain" description="PAS" evidence="1">
    <location>
        <begin position="14"/>
        <end position="76"/>
    </location>
</feature>
<dbReference type="Gene3D" id="3.30.450.20">
    <property type="entry name" value="PAS domain"/>
    <property type="match status" value="2"/>
</dbReference>
<protein>
    <submittedName>
        <fullName evidence="4">PAS domain S-box-containing protein/diguanylate cyclase (GGDEF) domain-containing protein</fullName>
    </submittedName>
</protein>
<dbReference type="CDD" id="cd00130">
    <property type="entry name" value="PAS"/>
    <property type="match status" value="1"/>
</dbReference>
<dbReference type="InterPro" id="IPR013656">
    <property type="entry name" value="PAS_4"/>
</dbReference>
<dbReference type="PANTHER" id="PTHR44757:SF2">
    <property type="entry name" value="BIOFILM ARCHITECTURE MAINTENANCE PROTEIN MBAA"/>
    <property type="match status" value="1"/>
</dbReference>
<dbReference type="AlphaFoldDB" id="A0A1G7QDI1"/>
<dbReference type="SMART" id="SM00267">
    <property type="entry name" value="GGDEF"/>
    <property type="match status" value="1"/>
</dbReference>
<dbReference type="InterPro" id="IPR000014">
    <property type="entry name" value="PAS"/>
</dbReference>
<dbReference type="CDD" id="cd01949">
    <property type="entry name" value="GGDEF"/>
    <property type="match status" value="1"/>
</dbReference>
<dbReference type="CDD" id="cd01948">
    <property type="entry name" value="EAL"/>
    <property type="match status" value="1"/>
</dbReference>
<evidence type="ECO:0000313" key="5">
    <source>
        <dbReference type="Proteomes" id="UP000199406"/>
    </source>
</evidence>
<dbReference type="Proteomes" id="UP000199406">
    <property type="component" value="Unassembled WGS sequence"/>
</dbReference>
<evidence type="ECO:0000313" key="4">
    <source>
        <dbReference type="EMBL" id="SDF96554.1"/>
    </source>
</evidence>
<dbReference type="InterPro" id="IPR001633">
    <property type="entry name" value="EAL_dom"/>
</dbReference>
<dbReference type="InterPro" id="IPR043128">
    <property type="entry name" value="Rev_trsase/Diguanyl_cyclase"/>
</dbReference>
<gene>
    <name evidence="4" type="ORF">SAMN05660662_3966</name>
</gene>
<dbReference type="PROSITE" id="PS50883">
    <property type="entry name" value="EAL"/>
    <property type="match status" value="1"/>
</dbReference>
<dbReference type="Gene3D" id="3.30.70.270">
    <property type="match status" value="1"/>
</dbReference>
<organism evidence="4 5">
    <name type="scientific">Blastococcus aurantiacus</name>
    <dbReference type="NCBI Taxonomy" id="1550231"/>
    <lineage>
        <taxon>Bacteria</taxon>
        <taxon>Bacillati</taxon>
        <taxon>Actinomycetota</taxon>
        <taxon>Actinomycetes</taxon>
        <taxon>Geodermatophilales</taxon>
        <taxon>Geodermatophilaceae</taxon>
        <taxon>Blastococcus</taxon>
    </lineage>
</organism>
<dbReference type="SUPFAM" id="SSF55073">
    <property type="entry name" value="Nucleotide cyclase"/>
    <property type="match status" value="1"/>
</dbReference>
<dbReference type="EMBL" id="FNBT01000009">
    <property type="protein sequence ID" value="SDF96554.1"/>
    <property type="molecule type" value="Genomic_DNA"/>
</dbReference>
<proteinExistence type="predicted"/>
<dbReference type="SMART" id="SM00091">
    <property type="entry name" value="PAS"/>
    <property type="match status" value="2"/>
</dbReference>
<dbReference type="PROSITE" id="PS50112">
    <property type="entry name" value="PAS"/>
    <property type="match status" value="1"/>
</dbReference>
<dbReference type="Pfam" id="PF00563">
    <property type="entry name" value="EAL"/>
    <property type="match status" value="1"/>
</dbReference>
<accession>A0A1G7QDI1</accession>
<dbReference type="PANTHER" id="PTHR44757">
    <property type="entry name" value="DIGUANYLATE CYCLASE DGCP"/>
    <property type="match status" value="1"/>
</dbReference>
<dbReference type="SUPFAM" id="SSF55785">
    <property type="entry name" value="PYP-like sensor domain (PAS domain)"/>
    <property type="match status" value="2"/>
</dbReference>
<dbReference type="Gene3D" id="3.20.20.450">
    <property type="entry name" value="EAL domain"/>
    <property type="match status" value="1"/>
</dbReference>
<keyword evidence="5" id="KW-1185">Reference proteome</keyword>
<evidence type="ECO:0000259" key="1">
    <source>
        <dbReference type="PROSITE" id="PS50112"/>
    </source>
</evidence>
<dbReference type="PROSITE" id="PS50887">
    <property type="entry name" value="GGDEF"/>
    <property type="match status" value="1"/>
</dbReference>
<evidence type="ECO:0000259" key="2">
    <source>
        <dbReference type="PROSITE" id="PS50883"/>
    </source>
</evidence>
<sequence length="702" mass="75794">MASDDGARPVRPDLAAAPDAVFRLDLEGRFTYVNAAAELLLGHGVDELMGRRARDLFPAAVDTLAAERYQQTLADGCAREFDYFYEPHGRWYEIRVFADPPGISVFFRDVDSRHRADAERDAELRRLTSVLEALPSATVLLDEDRRILTANRAWITGRTQPVQSAGVPGSDYLAAIRPGLAPADAETIEAGIGCLLEAPAGSAAAGFEHEYPRSTPTTTGWFRLQASRVEQSRRIVVTHTDITERVRSEQALAWRARHDDLTGLANRGTLLDLTAEALADGPSDDGAGAALIVLDLDGFKTINDSLGHGIGDQLLRQVGHRLAGALRPGDAVGRLGSDQFVVLARGCHVSDAADLAFRLQGTFTRPFPASGISVPLSASVGVAVAQPEARDPHQLLSDADAAMFAAKSMGRDRVRLFSPGLREAARWRLEVATRLRDEAIDQLVVYYQPVVRLDTGAVEGVEALVRWQHPERGLLGPDTFLSVAEETGQIIPITRWLLRETTRRAAAWAAEGLPLRMSVNISARHFSAETLVRDVRLALRESGLAPDQLVLELTETSVAEDPTRAEDQLTVLRRAGVRIAIDDFGTGWSSLAQLFSLPIGTLKIDRSLLVAAEQVTGGEGGAVLAAIVALTRTLGIRSVAEGVETVDHLRMVREAGCDMVQGWLLGHPMPADELPGWLRRVQEAGGDACALAAARTPVTTAP</sequence>
<dbReference type="NCBIfam" id="TIGR00254">
    <property type="entry name" value="GGDEF"/>
    <property type="match status" value="1"/>
</dbReference>
<evidence type="ECO:0000259" key="3">
    <source>
        <dbReference type="PROSITE" id="PS50887"/>
    </source>
</evidence>
<dbReference type="InterPro" id="IPR035919">
    <property type="entry name" value="EAL_sf"/>
</dbReference>
<dbReference type="InterPro" id="IPR029787">
    <property type="entry name" value="Nucleotide_cyclase"/>
</dbReference>
<reference evidence="5" key="1">
    <citation type="submission" date="2016-10" db="EMBL/GenBank/DDBJ databases">
        <authorList>
            <person name="Varghese N."/>
            <person name="Submissions S."/>
        </authorList>
    </citation>
    <scope>NUCLEOTIDE SEQUENCE [LARGE SCALE GENOMIC DNA]</scope>
    <source>
        <strain evidence="5">DSM 44268</strain>
    </source>
</reference>
<feature type="domain" description="GGDEF" evidence="3">
    <location>
        <begin position="287"/>
        <end position="419"/>
    </location>
</feature>
<dbReference type="STRING" id="1550231.SAMN05660662_3966"/>
<dbReference type="NCBIfam" id="TIGR00229">
    <property type="entry name" value="sensory_box"/>
    <property type="match status" value="1"/>
</dbReference>
<dbReference type="RefSeq" id="WP_255362546.1">
    <property type="nucleotide sequence ID" value="NZ_FNBT01000009.1"/>
</dbReference>
<feature type="domain" description="EAL" evidence="2">
    <location>
        <begin position="422"/>
        <end position="682"/>
    </location>
</feature>
<dbReference type="Pfam" id="PF00990">
    <property type="entry name" value="GGDEF"/>
    <property type="match status" value="1"/>
</dbReference>